<dbReference type="EMBL" id="CABPSX010000003">
    <property type="protein sequence ID" value="VVG70922.1"/>
    <property type="molecule type" value="Genomic_DNA"/>
</dbReference>
<dbReference type="SUPFAM" id="SSF110849">
    <property type="entry name" value="ParB/Sulfiredoxin"/>
    <property type="match status" value="1"/>
</dbReference>
<protein>
    <recommendedName>
        <fullName evidence="4">ParB/Sulfiredoxin domain-containing protein</fullName>
    </recommendedName>
</protein>
<dbReference type="Proteomes" id="UP000364291">
    <property type="component" value="Unassembled WGS sequence"/>
</dbReference>
<dbReference type="SUPFAM" id="SSF109709">
    <property type="entry name" value="KorB DNA-binding domain-like"/>
    <property type="match status" value="1"/>
</dbReference>
<evidence type="ECO:0000313" key="3">
    <source>
        <dbReference type="Proteomes" id="UP000364291"/>
    </source>
</evidence>
<dbReference type="RefSeq" id="WP_150728607.1">
    <property type="nucleotide sequence ID" value="NZ_CABPSX010000003.1"/>
</dbReference>
<dbReference type="AlphaFoldDB" id="A0A5E5P2X2"/>
<name>A0A5E5P2X2_9BURK</name>
<dbReference type="InterPro" id="IPR036086">
    <property type="entry name" value="ParB/Sulfiredoxin_sf"/>
</dbReference>
<dbReference type="OrthoDB" id="8989271at2"/>
<organism evidence="2 3">
    <name type="scientific">Pandoraea apista</name>
    <dbReference type="NCBI Taxonomy" id="93218"/>
    <lineage>
        <taxon>Bacteria</taxon>
        <taxon>Pseudomonadati</taxon>
        <taxon>Pseudomonadota</taxon>
        <taxon>Betaproteobacteria</taxon>
        <taxon>Burkholderiales</taxon>
        <taxon>Burkholderiaceae</taxon>
        <taxon>Pandoraea</taxon>
    </lineage>
</organism>
<accession>A0A5E5P2X2</accession>
<feature type="region of interest" description="Disordered" evidence="1">
    <location>
        <begin position="238"/>
        <end position="265"/>
    </location>
</feature>
<evidence type="ECO:0000313" key="2">
    <source>
        <dbReference type="EMBL" id="VVG70922.1"/>
    </source>
</evidence>
<sequence length="431" mass="46918">MIDERQIDLTAAPIITGNTKAAVKEAGGGSSDLWMIAPSKLFHDAHDNARPLDKARVAHYTALMLANGYDKTKPIGCFVRKVGEENRIHVHDGQHRYFAALAAIESGNWSRPEVAFDRVPVVIRDARTVDRKTLIITGIIANDGERLTPLELAGRIAELQREGMKQAEICAALNITGQTVRDVMLLLDAPAALHTLIRDKAITSTLAIKTIRDVGADKALGVIEKALTVANENGRTKVTQKNLDLPTTPKGKPAKKPPAKAKPGSIEIPNRLAKQLLFAAVATYSDGDFCEDSPGYVEIVATLSTFCTLDTDADKARWIASANEHGMLNDEATETIESPKWGRDWVQIRVARASVDDWHATGCSHIGTTFQSGPVSNRSRRYGSRRIAIALGAIAFAGQIRDGHNPSRHKHTARAIEWLEDLAVRAMLGDV</sequence>
<evidence type="ECO:0000256" key="1">
    <source>
        <dbReference type="SAM" id="MobiDB-lite"/>
    </source>
</evidence>
<evidence type="ECO:0008006" key="4">
    <source>
        <dbReference type="Google" id="ProtNLM"/>
    </source>
</evidence>
<proteinExistence type="predicted"/>
<reference evidence="2 3" key="1">
    <citation type="submission" date="2019-08" db="EMBL/GenBank/DDBJ databases">
        <authorList>
            <person name="Peeters C."/>
        </authorList>
    </citation>
    <scope>NUCLEOTIDE SEQUENCE [LARGE SCALE GENOMIC DNA]</scope>
    <source>
        <strain evidence="2 3">LMG 18089</strain>
    </source>
</reference>
<gene>
    <name evidence="2" type="ORF">PAP18089_01894</name>
</gene>
<dbReference type="Gene3D" id="1.10.10.2830">
    <property type="match status" value="1"/>
</dbReference>